<sequence length="77" mass="8636">KEKDCLVVVGNPDESFLFSKAIPFTELRPNKGGTNTVAITKDWEETLGIKGFVERSTPRWLDGEACNRIAKLFVSYT</sequence>
<gene>
    <name evidence="1" type="ORF">S03H2_41771</name>
</gene>
<organism evidence="1">
    <name type="scientific">marine sediment metagenome</name>
    <dbReference type="NCBI Taxonomy" id="412755"/>
    <lineage>
        <taxon>unclassified sequences</taxon>
        <taxon>metagenomes</taxon>
        <taxon>ecological metagenomes</taxon>
    </lineage>
</organism>
<dbReference type="AlphaFoldDB" id="X1ITP6"/>
<proteinExistence type="predicted"/>
<comment type="caution">
    <text evidence="1">The sequence shown here is derived from an EMBL/GenBank/DDBJ whole genome shotgun (WGS) entry which is preliminary data.</text>
</comment>
<accession>X1ITP6</accession>
<feature type="non-terminal residue" evidence="1">
    <location>
        <position position="1"/>
    </location>
</feature>
<protein>
    <submittedName>
        <fullName evidence="1">Uncharacterized protein</fullName>
    </submittedName>
</protein>
<dbReference type="EMBL" id="BARU01025967">
    <property type="protein sequence ID" value="GAH72640.1"/>
    <property type="molecule type" value="Genomic_DNA"/>
</dbReference>
<evidence type="ECO:0000313" key="1">
    <source>
        <dbReference type="EMBL" id="GAH72640.1"/>
    </source>
</evidence>
<reference evidence="1" key="1">
    <citation type="journal article" date="2014" name="Front. Microbiol.">
        <title>High frequency of phylogenetically diverse reductive dehalogenase-homologous genes in deep subseafloor sedimentary metagenomes.</title>
        <authorList>
            <person name="Kawai M."/>
            <person name="Futagami T."/>
            <person name="Toyoda A."/>
            <person name="Takaki Y."/>
            <person name="Nishi S."/>
            <person name="Hori S."/>
            <person name="Arai W."/>
            <person name="Tsubouchi T."/>
            <person name="Morono Y."/>
            <person name="Uchiyama I."/>
            <person name="Ito T."/>
            <person name="Fujiyama A."/>
            <person name="Inagaki F."/>
            <person name="Takami H."/>
        </authorList>
    </citation>
    <scope>NUCLEOTIDE SEQUENCE</scope>
    <source>
        <strain evidence="1">Expedition CK06-06</strain>
    </source>
</reference>
<name>X1ITP6_9ZZZZ</name>